<keyword evidence="2" id="KW-1185">Reference proteome</keyword>
<gene>
    <name evidence="1" type="ORF">GALMADRAFT_495280</name>
</gene>
<dbReference type="EMBL" id="KL142380">
    <property type="protein sequence ID" value="KDR75684.1"/>
    <property type="molecule type" value="Genomic_DNA"/>
</dbReference>
<dbReference type="OrthoDB" id="3067416at2759"/>
<evidence type="ECO:0000313" key="1">
    <source>
        <dbReference type="EMBL" id="KDR75684.1"/>
    </source>
</evidence>
<reference evidence="2" key="1">
    <citation type="journal article" date="2014" name="Proc. Natl. Acad. Sci. U.S.A.">
        <title>Extensive sampling of basidiomycete genomes demonstrates inadequacy of the white-rot/brown-rot paradigm for wood decay fungi.</title>
        <authorList>
            <person name="Riley R."/>
            <person name="Salamov A.A."/>
            <person name="Brown D.W."/>
            <person name="Nagy L.G."/>
            <person name="Floudas D."/>
            <person name="Held B.W."/>
            <person name="Levasseur A."/>
            <person name="Lombard V."/>
            <person name="Morin E."/>
            <person name="Otillar R."/>
            <person name="Lindquist E.A."/>
            <person name="Sun H."/>
            <person name="LaButti K.M."/>
            <person name="Schmutz J."/>
            <person name="Jabbour D."/>
            <person name="Luo H."/>
            <person name="Baker S.E."/>
            <person name="Pisabarro A.G."/>
            <person name="Walton J.D."/>
            <person name="Blanchette R.A."/>
            <person name="Henrissat B."/>
            <person name="Martin F."/>
            <person name="Cullen D."/>
            <person name="Hibbett D.S."/>
            <person name="Grigoriev I.V."/>
        </authorList>
    </citation>
    <scope>NUCLEOTIDE SEQUENCE [LARGE SCALE GENOMIC DNA]</scope>
    <source>
        <strain evidence="2">CBS 339.88</strain>
    </source>
</reference>
<protein>
    <submittedName>
        <fullName evidence="1">Uncharacterized protein</fullName>
    </submittedName>
</protein>
<proteinExistence type="predicted"/>
<organism evidence="1 2">
    <name type="scientific">Galerina marginata (strain CBS 339.88)</name>
    <dbReference type="NCBI Taxonomy" id="685588"/>
    <lineage>
        <taxon>Eukaryota</taxon>
        <taxon>Fungi</taxon>
        <taxon>Dikarya</taxon>
        <taxon>Basidiomycota</taxon>
        <taxon>Agaricomycotina</taxon>
        <taxon>Agaricomycetes</taxon>
        <taxon>Agaricomycetidae</taxon>
        <taxon>Agaricales</taxon>
        <taxon>Agaricineae</taxon>
        <taxon>Strophariaceae</taxon>
        <taxon>Galerina</taxon>
    </lineage>
</organism>
<dbReference type="AlphaFoldDB" id="A0A067T6Y5"/>
<name>A0A067T6Y5_GALM3</name>
<sequence length="105" mass="12000">MVSPTQIDVRVLTNGQVVTLERVNCPVSYKELVRRLEDMGHSPPTSFSSLWPYKVQVSTQKSNFSFKGSRIHLDEPLVQFYNESFLPSIDPETKQKTPEVEVNDT</sequence>
<evidence type="ECO:0000313" key="2">
    <source>
        <dbReference type="Proteomes" id="UP000027222"/>
    </source>
</evidence>
<accession>A0A067T6Y5</accession>
<dbReference type="Proteomes" id="UP000027222">
    <property type="component" value="Unassembled WGS sequence"/>
</dbReference>
<dbReference type="HOGENOM" id="CLU_2236773_0_0_1"/>